<dbReference type="SUPFAM" id="SSF55729">
    <property type="entry name" value="Acyl-CoA N-acyltransferases (Nat)"/>
    <property type="match status" value="1"/>
</dbReference>
<keyword evidence="1" id="KW-0808">Transferase</keyword>
<keyword evidence="5" id="KW-1185">Reference proteome</keyword>
<dbReference type="EMBL" id="FZOD01000004">
    <property type="protein sequence ID" value="SNS10962.1"/>
    <property type="molecule type" value="Genomic_DNA"/>
</dbReference>
<evidence type="ECO:0000313" key="5">
    <source>
        <dbReference type="Proteomes" id="UP000198282"/>
    </source>
</evidence>
<dbReference type="OrthoDB" id="70840at2"/>
<dbReference type="InterPro" id="IPR050832">
    <property type="entry name" value="Bact_Acetyltransf"/>
</dbReference>
<feature type="domain" description="N-acetyltransferase" evidence="3">
    <location>
        <begin position="16"/>
        <end position="153"/>
    </location>
</feature>
<gene>
    <name evidence="4" type="ORF">SAMN05216276_1004113</name>
</gene>
<sequence length="156" mass="17900">MSIDSIEVRHVAVRDPEVRPLLDDLHFEYTSRYGPNQELSRYPDDEFAPERGGAFLILVEHGQTIAGGAFRRYDPETAELKRIWTHPDHRRRGLGLAVVRELEREVLRQGYRRIYLTTGPRQPEAAGLYLTGGYTPLYDVEADPETVGVHPFEKLL</sequence>
<dbReference type="RefSeq" id="WP_089206102.1">
    <property type="nucleotide sequence ID" value="NZ_FZOD01000004.1"/>
</dbReference>
<dbReference type="PANTHER" id="PTHR43877">
    <property type="entry name" value="AMINOALKYLPHOSPHONATE N-ACETYLTRANSFERASE-RELATED-RELATED"/>
    <property type="match status" value="1"/>
</dbReference>
<evidence type="ECO:0000256" key="1">
    <source>
        <dbReference type="ARBA" id="ARBA00022679"/>
    </source>
</evidence>
<reference evidence="4 5" key="1">
    <citation type="submission" date="2017-06" db="EMBL/GenBank/DDBJ databases">
        <authorList>
            <person name="Kim H.J."/>
            <person name="Triplett B.A."/>
        </authorList>
    </citation>
    <scope>NUCLEOTIDE SEQUENCE [LARGE SCALE GENOMIC DNA]</scope>
    <source>
        <strain evidence="4 5">CGMCC 4.2132</strain>
    </source>
</reference>
<dbReference type="PANTHER" id="PTHR43877:SF2">
    <property type="entry name" value="AMINOALKYLPHOSPHONATE N-ACETYLTRANSFERASE-RELATED"/>
    <property type="match status" value="1"/>
</dbReference>
<dbReference type="InterPro" id="IPR016181">
    <property type="entry name" value="Acyl_CoA_acyltransferase"/>
</dbReference>
<dbReference type="Gene3D" id="3.40.630.30">
    <property type="match status" value="1"/>
</dbReference>
<proteinExistence type="predicted"/>
<dbReference type="PROSITE" id="PS51186">
    <property type="entry name" value="GNAT"/>
    <property type="match status" value="1"/>
</dbReference>
<dbReference type="CDD" id="cd04301">
    <property type="entry name" value="NAT_SF"/>
    <property type="match status" value="1"/>
</dbReference>
<accession>A0A239BTI6</accession>
<name>A0A239BTI6_9ACTN</name>
<dbReference type="Pfam" id="PF00583">
    <property type="entry name" value="Acetyltransf_1"/>
    <property type="match status" value="1"/>
</dbReference>
<dbReference type="Proteomes" id="UP000198282">
    <property type="component" value="Unassembled WGS sequence"/>
</dbReference>
<evidence type="ECO:0000259" key="3">
    <source>
        <dbReference type="PROSITE" id="PS51186"/>
    </source>
</evidence>
<evidence type="ECO:0000256" key="2">
    <source>
        <dbReference type="ARBA" id="ARBA00023315"/>
    </source>
</evidence>
<evidence type="ECO:0000313" key="4">
    <source>
        <dbReference type="EMBL" id="SNS10962.1"/>
    </source>
</evidence>
<dbReference type="GO" id="GO:0016747">
    <property type="term" value="F:acyltransferase activity, transferring groups other than amino-acyl groups"/>
    <property type="evidence" value="ECO:0007669"/>
    <property type="project" value="InterPro"/>
</dbReference>
<keyword evidence="2" id="KW-0012">Acyltransferase</keyword>
<protein>
    <submittedName>
        <fullName evidence="4">Polar amino acid transport system permease protein</fullName>
    </submittedName>
</protein>
<dbReference type="InterPro" id="IPR000182">
    <property type="entry name" value="GNAT_dom"/>
</dbReference>
<dbReference type="AlphaFoldDB" id="A0A239BTI6"/>
<organism evidence="4 5">
    <name type="scientific">Streptosporangium subroseum</name>
    <dbReference type="NCBI Taxonomy" id="106412"/>
    <lineage>
        <taxon>Bacteria</taxon>
        <taxon>Bacillati</taxon>
        <taxon>Actinomycetota</taxon>
        <taxon>Actinomycetes</taxon>
        <taxon>Streptosporangiales</taxon>
        <taxon>Streptosporangiaceae</taxon>
        <taxon>Streptosporangium</taxon>
    </lineage>
</organism>